<sequence>MTDPLNVKGTKFWKIRYTLTILLVPLLLSGSAQTPWPNTVEVIVKYCEMRFSKNGRPVTYGANEFVESKSSFKNGGVEICRWVVKCCEEAVKPGSTVRLQPA</sequence>
<dbReference type="EMBL" id="LR797194">
    <property type="protein sequence ID" value="CAB4193560.1"/>
    <property type="molecule type" value="Genomic_DNA"/>
</dbReference>
<proteinExistence type="predicted"/>
<name>A0A6J5Q0W0_9CAUD</name>
<evidence type="ECO:0000313" key="4">
    <source>
        <dbReference type="EMBL" id="CAB4215959.1"/>
    </source>
</evidence>
<evidence type="ECO:0000313" key="2">
    <source>
        <dbReference type="EMBL" id="CAB4185284.1"/>
    </source>
</evidence>
<evidence type="ECO:0000313" key="3">
    <source>
        <dbReference type="EMBL" id="CAB4193560.1"/>
    </source>
</evidence>
<dbReference type="EMBL" id="LR796912">
    <property type="protein sequence ID" value="CAB4175088.1"/>
    <property type="molecule type" value="Genomic_DNA"/>
</dbReference>
<evidence type="ECO:0000313" key="1">
    <source>
        <dbReference type="EMBL" id="CAB4175088.1"/>
    </source>
</evidence>
<dbReference type="EMBL" id="LR797435">
    <property type="protein sequence ID" value="CAB4215959.1"/>
    <property type="molecule type" value="Genomic_DNA"/>
</dbReference>
<evidence type="ECO:0000313" key="5">
    <source>
        <dbReference type="EMBL" id="CAB5230682.1"/>
    </source>
</evidence>
<accession>A0A6J5Q0W0</accession>
<dbReference type="EMBL" id="LR797079">
    <property type="protein sequence ID" value="CAB4185284.1"/>
    <property type="molecule type" value="Genomic_DNA"/>
</dbReference>
<dbReference type="EMBL" id="LR798422">
    <property type="protein sequence ID" value="CAB5230682.1"/>
    <property type="molecule type" value="Genomic_DNA"/>
</dbReference>
<reference evidence="1" key="1">
    <citation type="submission" date="2020-05" db="EMBL/GenBank/DDBJ databases">
        <authorList>
            <person name="Chiriac C."/>
            <person name="Salcher M."/>
            <person name="Ghai R."/>
            <person name="Kavagutti S V."/>
        </authorList>
    </citation>
    <scope>NUCLEOTIDE SEQUENCE</scope>
</reference>
<protein>
    <submittedName>
        <fullName evidence="1">Uncharacterized protein</fullName>
    </submittedName>
</protein>
<gene>
    <name evidence="2" type="ORF">UFOVP1123_45</name>
    <name evidence="3" type="ORF">UFOVP1239_105</name>
    <name evidence="4" type="ORF">UFOVP1484_49</name>
    <name evidence="5" type="ORF">UFOVP1577_55</name>
    <name evidence="1" type="ORF">UFOVP961_117</name>
</gene>
<organism evidence="1">
    <name type="scientific">uncultured Caudovirales phage</name>
    <dbReference type="NCBI Taxonomy" id="2100421"/>
    <lineage>
        <taxon>Viruses</taxon>
        <taxon>Duplodnaviria</taxon>
        <taxon>Heunggongvirae</taxon>
        <taxon>Uroviricota</taxon>
        <taxon>Caudoviricetes</taxon>
        <taxon>Peduoviridae</taxon>
        <taxon>Maltschvirus</taxon>
        <taxon>Maltschvirus maltsch</taxon>
    </lineage>
</organism>